<evidence type="ECO:0000313" key="4">
    <source>
        <dbReference type="Proteomes" id="UP000006562"/>
    </source>
</evidence>
<feature type="domain" description="Prophage endopeptidase tail N-terminal" evidence="2">
    <location>
        <begin position="5"/>
        <end position="84"/>
    </location>
</feature>
<evidence type="ECO:0000259" key="2">
    <source>
        <dbReference type="Pfam" id="PF18994"/>
    </source>
</evidence>
<accession>A0A9P1NGK1</accession>
<reference evidence="4" key="2">
    <citation type="journal article" date="2011" name="J. Biotechnol.">
        <title>Genome sequence of B. amyloliquefaciens type strain DSM7(T) reveals differences to plant-associated B. amyloliquefaciens FZB42.</title>
        <authorList>
            <person name="Ruckert C."/>
            <person name="Blom J."/>
            <person name="Chen X."/>
            <person name="Reva O."/>
            <person name="Borriss R."/>
        </authorList>
    </citation>
    <scope>NUCLEOTIDE SEQUENCE [LARGE SCALE GENOMIC DNA]</scope>
    <source>
        <strain evidence="4">DSM 7</strain>
    </source>
</reference>
<dbReference type="KEGG" id="bao:BAMF_0955"/>
<dbReference type="RefSeq" id="WP_013351576.1">
    <property type="nucleotide sequence ID" value="NC_014551.1"/>
</dbReference>
<dbReference type="InterPro" id="IPR010572">
    <property type="entry name" value="Tail_dom"/>
</dbReference>
<dbReference type="Pfam" id="PF06605">
    <property type="entry name" value="Prophage_tail"/>
    <property type="match status" value="1"/>
</dbReference>
<dbReference type="NCBIfam" id="TIGR01665">
    <property type="entry name" value="put_anti_recept"/>
    <property type="match status" value="1"/>
</dbReference>
<dbReference type="Gene3D" id="3.55.50.40">
    <property type="match status" value="1"/>
</dbReference>
<keyword evidence="4" id="KW-1185">Reference proteome</keyword>
<feature type="domain" description="Tail spike" evidence="1">
    <location>
        <begin position="91"/>
        <end position="333"/>
    </location>
</feature>
<dbReference type="InterPro" id="IPR007119">
    <property type="entry name" value="Phage_tail_spike_N"/>
</dbReference>
<evidence type="ECO:0000313" key="3">
    <source>
        <dbReference type="EMBL" id="CBI42081.1"/>
    </source>
</evidence>
<dbReference type="EMBL" id="FN597644">
    <property type="protein sequence ID" value="CBI42081.1"/>
    <property type="molecule type" value="Genomic_DNA"/>
</dbReference>
<gene>
    <name evidence="3" type="ordered locus">BAMF_0955</name>
</gene>
<reference evidence="3 4" key="1">
    <citation type="journal article" date="2011" name="Int. J. Syst. Evol. Microbiol.">
        <title>Relationship of Bacillus amyloliquefaciens clades associated with strains DSM 7T and FZB42T: a proposal for Bacillus amyloliquefaciens subsp. amyloliquefaciens subsp. nov. and Bacillus amyloliquefaciens subsp. plantarum subsp. nov. based on complete genome sequence comparisons.</title>
        <authorList>
            <person name="Borriss R."/>
            <person name="Chen X.H."/>
            <person name="Rueckert C."/>
            <person name="Blom J."/>
            <person name="Becker A."/>
            <person name="Baumgarth B."/>
            <person name="Fan B."/>
            <person name="Pukall R."/>
            <person name="Schumann P."/>
            <person name="Sproer C."/>
            <person name="Junge H."/>
            <person name="Vater J."/>
            <person name="Puhler A."/>
            <person name="Klenk H.P."/>
        </authorList>
    </citation>
    <scope>NUCLEOTIDE SEQUENCE [LARGE SCALE GENOMIC DNA]</scope>
    <source>
        <strain evidence="4">DSM 7</strain>
    </source>
</reference>
<organism evidence="3 4">
    <name type="scientific">Bacillus amyloliquefaciens (strain ATCC 23350 / DSM 7 / BCRC 11601 / CCUG 28519 / NBRC 15535 / NRRL B-14393 / F)</name>
    <dbReference type="NCBI Taxonomy" id="692420"/>
    <lineage>
        <taxon>Bacteria</taxon>
        <taxon>Bacillati</taxon>
        <taxon>Bacillota</taxon>
        <taxon>Bacilli</taxon>
        <taxon>Bacillales</taxon>
        <taxon>Bacillaceae</taxon>
        <taxon>Bacillus</taxon>
        <taxon>Bacillus amyloliquefaciens group</taxon>
    </lineage>
</organism>
<sequence length="466" mass="51906">MSSLIVKNLANQVEALTDFNVTKKDEIDNGRSLDVTVWETERNAHSFPLIQNEGSLFYEDEEFVIRKTRYVPISGKRLKVDITALQRSFSDLGENYVYETSGKKKKLYIEDMLDIALKGSGYSYEVLPEGLGDSFDVEDFGNGYSLGLLNDIKEKYSAEYECIGKKVYFAKEIARDTDYIIRDRVNVKDPSQEIDTSSIKTYIKGFGKKDEKTGKYAVESEYKSPLASVYGIKHANPVFDDSYTAKDEGKLEKRLEKELTDKIEISISLTYVEVKQLNMQDIRKGDYVWCVLEPFDLKTKLRVVSVETYSDPKKSPVFTFGKVRANIKKTTAKLGRGQSSVSKLIDTSTGKVKGSAISGNITIGKDAIYEDGYDPTKLTIPTYGRANATTDGLMSSSDYVKLASIVLGPDGQVSVSLATETTDGLMSASDFAKLQRIKVGTATVDISTLSQQLESINKRLTALENK</sequence>
<dbReference type="Proteomes" id="UP000006562">
    <property type="component" value="Chromosome"/>
</dbReference>
<protein>
    <submittedName>
        <fullName evidence="3">Phage endopeptidase</fullName>
    </submittedName>
</protein>
<dbReference type="InterPro" id="IPR044051">
    <property type="entry name" value="Prophage_tail_N"/>
</dbReference>
<proteinExistence type="predicted"/>
<dbReference type="AlphaFoldDB" id="A0A9P1NGK1"/>
<dbReference type="Pfam" id="PF18994">
    <property type="entry name" value="Prophage_tailD1"/>
    <property type="match status" value="1"/>
</dbReference>
<evidence type="ECO:0000259" key="1">
    <source>
        <dbReference type="Pfam" id="PF06605"/>
    </source>
</evidence>
<dbReference type="Gene3D" id="6.20.110.10">
    <property type="match status" value="1"/>
</dbReference>
<name>A0A9P1NGK1_BACAS</name>